<organism evidence="2 3">
    <name type="scientific">Megaselia scalaris</name>
    <name type="common">Humpbacked fly</name>
    <name type="synonym">Phora scalaris</name>
    <dbReference type="NCBI Taxonomy" id="36166"/>
    <lineage>
        <taxon>Eukaryota</taxon>
        <taxon>Metazoa</taxon>
        <taxon>Ecdysozoa</taxon>
        <taxon>Arthropoda</taxon>
        <taxon>Hexapoda</taxon>
        <taxon>Insecta</taxon>
        <taxon>Pterygota</taxon>
        <taxon>Neoptera</taxon>
        <taxon>Endopterygota</taxon>
        <taxon>Diptera</taxon>
        <taxon>Brachycera</taxon>
        <taxon>Muscomorpha</taxon>
        <taxon>Platypezoidea</taxon>
        <taxon>Phoridae</taxon>
        <taxon>Megaseliini</taxon>
        <taxon>Megaselia</taxon>
    </lineage>
</organism>
<protein>
    <submittedName>
        <fullName evidence="2">Uncharacterized protein</fullName>
    </submittedName>
</protein>
<keyword evidence="1" id="KW-1133">Transmembrane helix</keyword>
<reference evidence="3" key="1">
    <citation type="submission" date="2013-02" db="EMBL/GenBank/DDBJ databases">
        <authorList>
            <person name="Hughes D."/>
        </authorList>
    </citation>
    <scope>NUCLEOTIDE SEQUENCE</scope>
    <source>
        <strain>Durham</strain>
        <strain evidence="3">NC isolate 2 -- Noor lab</strain>
    </source>
</reference>
<name>T1GQ03_MEGSC</name>
<reference evidence="2" key="2">
    <citation type="submission" date="2015-06" db="UniProtKB">
        <authorList>
            <consortium name="EnsemblMetazoa"/>
        </authorList>
    </citation>
    <scope>IDENTIFICATION</scope>
</reference>
<evidence type="ECO:0000313" key="3">
    <source>
        <dbReference type="Proteomes" id="UP000015102"/>
    </source>
</evidence>
<proteinExistence type="predicted"/>
<evidence type="ECO:0000313" key="2">
    <source>
        <dbReference type="EnsemblMetazoa" id="MESCA005700-PA"/>
    </source>
</evidence>
<sequence length="63" mass="7178">MGQHLDVYHGIGFLANSIISGHIRVGKMMKLMNLRNNYECRFCEDLYAVECLKHLAGEFCSTV</sequence>
<feature type="transmembrane region" description="Helical" evidence="1">
    <location>
        <begin position="6"/>
        <end position="25"/>
    </location>
</feature>
<keyword evidence="1" id="KW-0472">Membrane</keyword>
<dbReference type="EMBL" id="CAQQ02168770">
    <property type="status" value="NOT_ANNOTATED_CDS"/>
    <property type="molecule type" value="Genomic_DNA"/>
</dbReference>
<keyword evidence="1" id="KW-0812">Transmembrane</keyword>
<dbReference type="AlphaFoldDB" id="T1GQ03"/>
<accession>T1GQ03</accession>
<dbReference type="EMBL" id="CAQQ02168769">
    <property type="status" value="NOT_ANNOTATED_CDS"/>
    <property type="molecule type" value="Genomic_DNA"/>
</dbReference>
<keyword evidence="3" id="KW-1185">Reference proteome</keyword>
<dbReference type="HOGENOM" id="CLU_2888344_0_0_1"/>
<dbReference type="EnsemblMetazoa" id="MESCA005700-RA">
    <property type="protein sequence ID" value="MESCA005700-PA"/>
    <property type="gene ID" value="MESCA005700"/>
</dbReference>
<evidence type="ECO:0000256" key="1">
    <source>
        <dbReference type="SAM" id="Phobius"/>
    </source>
</evidence>
<dbReference type="Proteomes" id="UP000015102">
    <property type="component" value="Unassembled WGS sequence"/>
</dbReference>